<dbReference type="PANTHER" id="PTHR47074:SF11">
    <property type="entry name" value="REVERSE TRANSCRIPTASE-LIKE PROTEIN"/>
    <property type="match status" value="1"/>
</dbReference>
<accession>A0ABR0X8H3</accession>
<dbReference type="PANTHER" id="PTHR47074">
    <property type="entry name" value="BNAC02G40300D PROTEIN"/>
    <property type="match status" value="1"/>
</dbReference>
<evidence type="ECO:0000259" key="2">
    <source>
        <dbReference type="Pfam" id="PF13966"/>
    </source>
</evidence>
<evidence type="ECO:0000313" key="4">
    <source>
        <dbReference type="Proteomes" id="UP001318860"/>
    </source>
</evidence>
<feature type="domain" description="RNase H type-1" evidence="1">
    <location>
        <begin position="235"/>
        <end position="347"/>
    </location>
</feature>
<dbReference type="CDD" id="cd06222">
    <property type="entry name" value="RNase_H_like"/>
    <property type="match status" value="1"/>
</dbReference>
<dbReference type="InterPro" id="IPR036397">
    <property type="entry name" value="RNaseH_sf"/>
</dbReference>
<dbReference type="Gene3D" id="3.30.420.10">
    <property type="entry name" value="Ribonuclease H-like superfamily/Ribonuclease H"/>
    <property type="match status" value="1"/>
</dbReference>
<dbReference type="Pfam" id="PF13456">
    <property type="entry name" value="RVT_3"/>
    <property type="match status" value="1"/>
</dbReference>
<dbReference type="InterPro" id="IPR052929">
    <property type="entry name" value="RNase_H-like_EbsB-rel"/>
</dbReference>
<dbReference type="Pfam" id="PF13966">
    <property type="entry name" value="zf-RVT"/>
    <property type="match status" value="1"/>
</dbReference>
<dbReference type="InterPro" id="IPR026960">
    <property type="entry name" value="RVT-Znf"/>
</dbReference>
<gene>
    <name evidence="3" type="ORF">DH2020_009092</name>
</gene>
<dbReference type="InterPro" id="IPR012337">
    <property type="entry name" value="RNaseH-like_sf"/>
</dbReference>
<name>A0ABR0X8H3_REHGL</name>
<comment type="caution">
    <text evidence="3">The sequence shown here is derived from an EMBL/GenBank/DDBJ whole genome shotgun (WGS) entry which is preliminary data.</text>
</comment>
<dbReference type="InterPro" id="IPR044730">
    <property type="entry name" value="RNase_H-like_dom_plant"/>
</dbReference>
<sequence length="351" mass="39926">MSCRVAHDARRICAMHLSRRLPADKMIWKYFRNGIFWVKTAYYTLKRQTEVTYTNNPSSSSLNEAWKKLWNLRILPKIKHFSWRACLNALPTKDKMLEKNMATDPVCAICGDGTETLNHLILECRETLPVWIYNPIRIDTIKVPFGSYKNFLWCQMNSSPAETVEFICITAWCIWTARNSFYFDHTPFNAEQVRLKAQNLFLETHGRKPPRLDKEHTITVTAKWKPPAPGVLKLNTDAALFNEGDAGLGFILRDHAGRSVLAGAKRTMMEGSSIFVEGMAILFALRSINDAGLHGFEVESDCKILVDGLQGKDIPDTHRDLICEDILGAAKFSGCINFIFTLREANKLHTP</sequence>
<protein>
    <submittedName>
        <fullName evidence="3">Uncharacterized protein</fullName>
    </submittedName>
</protein>
<reference evidence="3 4" key="1">
    <citation type="journal article" date="2021" name="Comput. Struct. Biotechnol. J.">
        <title>De novo genome assembly of the potent medicinal plant Rehmannia glutinosa using nanopore technology.</title>
        <authorList>
            <person name="Ma L."/>
            <person name="Dong C."/>
            <person name="Song C."/>
            <person name="Wang X."/>
            <person name="Zheng X."/>
            <person name="Niu Y."/>
            <person name="Chen S."/>
            <person name="Feng W."/>
        </authorList>
    </citation>
    <scope>NUCLEOTIDE SEQUENCE [LARGE SCALE GENOMIC DNA]</scope>
    <source>
        <strain evidence="3">DH-2019</strain>
    </source>
</reference>
<dbReference type="InterPro" id="IPR002156">
    <property type="entry name" value="RNaseH_domain"/>
</dbReference>
<evidence type="ECO:0000313" key="3">
    <source>
        <dbReference type="EMBL" id="KAK6154844.1"/>
    </source>
</evidence>
<dbReference type="Proteomes" id="UP001318860">
    <property type="component" value="Unassembled WGS sequence"/>
</dbReference>
<dbReference type="EMBL" id="JABTTQ020000005">
    <property type="protein sequence ID" value="KAK6154844.1"/>
    <property type="molecule type" value="Genomic_DNA"/>
</dbReference>
<keyword evidence="4" id="KW-1185">Reference proteome</keyword>
<evidence type="ECO:0000259" key="1">
    <source>
        <dbReference type="Pfam" id="PF13456"/>
    </source>
</evidence>
<proteinExistence type="predicted"/>
<dbReference type="SUPFAM" id="SSF53098">
    <property type="entry name" value="Ribonuclease H-like"/>
    <property type="match status" value="1"/>
</dbReference>
<feature type="domain" description="Reverse transcriptase zinc-binding" evidence="2">
    <location>
        <begin position="38"/>
        <end position="131"/>
    </location>
</feature>
<organism evidence="3 4">
    <name type="scientific">Rehmannia glutinosa</name>
    <name type="common">Chinese foxglove</name>
    <dbReference type="NCBI Taxonomy" id="99300"/>
    <lineage>
        <taxon>Eukaryota</taxon>
        <taxon>Viridiplantae</taxon>
        <taxon>Streptophyta</taxon>
        <taxon>Embryophyta</taxon>
        <taxon>Tracheophyta</taxon>
        <taxon>Spermatophyta</taxon>
        <taxon>Magnoliopsida</taxon>
        <taxon>eudicotyledons</taxon>
        <taxon>Gunneridae</taxon>
        <taxon>Pentapetalae</taxon>
        <taxon>asterids</taxon>
        <taxon>lamiids</taxon>
        <taxon>Lamiales</taxon>
        <taxon>Orobanchaceae</taxon>
        <taxon>Rehmannieae</taxon>
        <taxon>Rehmannia</taxon>
    </lineage>
</organism>